<dbReference type="SUPFAM" id="SSF46626">
    <property type="entry name" value="Cytochrome c"/>
    <property type="match status" value="1"/>
</dbReference>
<evidence type="ECO:0000256" key="2">
    <source>
        <dbReference type="ARBA" id="ARBA00022723"/>
    </source>
</evidence>
<dbReference type="InterPro" id="IPR036909">
    <property type="entry name" value="Cyt_c-like_dom_sf"/>
</dbReference>
<evidence type="ECO:0000256" key="1">
    <source>
        <dbReference type="ARBA" id="ARBA00022617"/>
    </source>
</evidence>
<evidence type="ECO:0000313" key="6">
    <source>
        <dbReference type="EMBL" id="KGO92644.1"/>
    </source>
</evidence>
<dbReference type="GO" id="GO:0020037">
    <property type="term" value="F:heme binding"/>
    <property type="evidence" value="ECO:0007669"/>
    <property type="project" value="InterPro"/>
</dbReference>
<dbReference type="InterPro" id="IPR009056">
    <property type="entry name" value="Cyt_c-like_dom"/>
</dbReference>
<sequence>MKHLPTLLVALSLFSCKQEEKNQPTYQQAGDAAVAEGDVANLSPEAKLGQEIFDGKGNCYSCHKPDQKVIGPSIQEIANIYKAKKGNMVSFLKGNEEPIVDPEMFETMRTNLILTKTFTDEELKGVEAYMYSFGK</sequence>
<evidence type="ECO:0000259" key="5">
    <source>
        <dbReference type="PROSITE" id="PS51007"/>
    </source>
</evidence>
<dbReference type="Proteomes" id="UP000030111">
    <property type="component" value="Unassembled WGS sequence"/>
</dbReference>
<dbReference type="PROSITE" id="PS51007">
    <property type="entry name" value="CYTC"/>
    <property type="match status" value="1"/>
</dbReference>
<dbReference type="OrthoDB" id="9814063at2"/>
<evidence type="ECO:0000256" key="3">
    <source>
        <dbReference type="ARBA" id="ARBA00023004"/>
    </source>
</evidence>
<dbReference type="eggNOG" id="COG4654">
    <property type="taxonomic scope" value="Bacteria"/>
</dbReference>
<dbReference type="STRING" id="1121898.GCA_000422725_02364"/>
<dbReference type="EMBL" id="JRLY01000008">
    <property type="protein sequence ID" value="KGO92644.1"/>
    <property type="molecule type" value="Genomic_DNA"/>
</dbReference>
<dbReference type="PROSITE" id="PS51257">
    <property type="entry name" value="PROKAR_LIPOPROTEIN"/>
    <property type="match status" value="1"/>
</dbReference>
<comment type="caution">
    <text evidence="6">The sequence shown here is derived from an EMBL/GenBank/DDBJ whole genome shotgun (WGS) entry which is preliminary data.</text>
</comment>
<dbReference type="Gene3D" id="1.10.760.10">
    <property type="entry name" value="Cytochrome c-like domain"/>
    <property type="match status" value="1"/>
</dbReference>
<accession>A0A0A2MK43</accession>
<keyword evidence="1 4" id="KW-0349">Heme</keyword>
<evidence type="ECO:0000256" key="4">
    <source>
        <dbReference type="PROSITE-ProRule" id="PRU00433"/>
    </source>
</evidence>
<keyword evidence="7" id="KW-1185">Reference proteome</keyword>
<keyword evidence="2 4" id="KW-0479">Metal-binding</keyword>
<dbReference type="GO" id="GO:0009055">
    <property type="term" value="F:electron transfer activity"/>
    <property type="evidence" value="ECO:0007669"/>
    <property type="project" value="InterPro"/>
</dbReference>
<dbReference type="AlphaFoldDB" id="A0A0A2MK43"/>
<evidence type="ECO:0000313" key="7">
    <source>
        <dbReference type="Proteomes" id="UP000030111"/>
    </source>
</evidence>
<keyword evidence="3 4" id="KW-0408">Iron</keyword>
<dbReference type="Pfam" id="PF00034">
    <property type="entry name" value="Cytochrom_C"/>
    <property type="match status" value="1"/>
</dbReference>
<reference evidence="6 7" key="1">
    <citation type="submission" date="2013-09" db="EMBL/GenBank/DDBJ databases">
        <authorList>
            <person name="Zeng Z."/>
            <person name="Chen C."/>
        </authorList>
    </citation>
    <scope>NUCLEOTIDE SEQUENCE [LARGE SCALE GENOMIC DNA]</scope>
    <source>
        <strain evidence="6 7">WB 4.1-42</strain>
    </source>
</reference>
<feature type="domain" description="Cytochrome c" evidence="5">
    <location>
        <begin position="44"/>
        <end position="134"/>
    </location>
</feature>
<dbReference type="GO" id="GO:0046872">
    <property type="term" value="F:metal ion binding"/>
    <property type="evidence" value="ECO:0007669"/>
    <property type="project" value="UniProtKB-KW"/>
</dbReference>
<name>A0A0A2MK43_9FLAO</name>
<dbReference type="RefSeq" id="WP_026992727.1">
    <property type="nucleotide sequence ID" value="NZ_JRLY01000008.1"/>
</dbReference>
<organism evidence="6 7">
    <name type="scientific">Flavobacterium subsaxonicum WB 4.1-42 = DSM 21790</name>
    <dbReference type="NCBI Taxonomy" id="1121898"/>
    <lineage>
        <taxon>Bacteria</taxon>
        <taxon>Pseudomonadati</taxon>
        <taxon>Bacteroidota</taxon>
        <taxon>Flavobacteriia</taxon>
        <taxon>Flavobacteriales</taxon>
        <taxon>Flavobacteriaceae</taxon>
        <taxon>Flavobacterium</taxon>
    </lineage>
</organism>
<protein>
    <submittedName>
        <fullName evidence="6">Cytochrome C552</fullName>
    </submittedName>
</protein>
<proteinExistence type="predicted"/>
<gene>
    <name evidence="6" type="ORF">Q766_10995</name>
</gene>